<evidence type="ECO:0000259" key="1">
    <source>
        <dbReference type="Pfam" id="PF12697"/>
    </source>
</evidence>
<accession>A0ABW7R132</accession>
<dbReference type="Proteomes" id="UP001610818">
    <property type="component" value="Unassembled WGS sequence"/>
</dbReference>
<dbReference type="PANTHER" id="PTHR43194:SF2">
    <property type="entry name" value="PEROXISOMAL MEMBRANE PROTEIN LPX1"/>
    <property type="match status" value="1"/>
</dbReference>
<dbReference type="PANTHER" id="PTHR43194">
    <property type="entry name" value="HYDROLASE ALPHA/BETA FOLD FAMILY"/>
    <property type="match status" value="1"/>
</dbReference>
<dbReference type="Pfam" id="PF12697">
    <property type="entry name" value="Abhydrolase_6"/>
    <property type="match status" value="1"/>
</dbReference>
<dbReference type="InterPro" id="IPR029058">
    <property type="entry name" value="AB_hydrolase_fold"/>
</dbReference>
<dbReference type="RefSeq" id="WP_397717346.1">
    <property type="nucleotide sequence ID" value="NZ_JBIRGN010000008.1"/>
</dbReference>
<dbReference type="EMBL" id="JBIRGQ010000008">
    <property type="protein sequence ID" value="MFH8550742.1"/>
    <property type="molecule type" value="Genomic_DNA"/>
</dbReference>
<dbReference type="SUPFAM" id="SSF53474">
    <property type="entry name" value="alpha/beta-Hydrolases"/>
    <property type="match status" value="1"/>
</dbReference>
<evidence type="ECO:0000313" key="2">
    <source>
        <dbReference type="EMBL" id="MFH8550742.1"/>
    </source>
</evidence>
<evidence type="ECO:0000313" key="3">
    <source>
        <dbReference type="Proteomes" id="UP001610818"/>
    </source>
</evidence>
<dbReference type="InterPro" id="IPR050228">
    <property type="entry name" value="Carboxylesterase_BioH"/>
</dbReference>
<proteinExistence type="predicted"/>
<keyword evidence="3" id="KW-1185">Reference proteome</keyword>
<comment type="caution">
    <text evidence="2">The sequence shown here is derived from an EMBL/GenBank/DDBJ whole genome shotgun (WGS) entry which is preliminary data.</text>
</comment>
<feature type="domain" description="AB hydrolase-1" evidence="1">
    <location>
        <begin position="19"/>
        <end position="254"/>
    </location>
</feature>
<dbReference type="GO" id="GO:0016787">
    <property type="term" value="F:hydrolase activity"/>
    <property type="evidence" value="ECO:0007669"/>
    <property type="project" value="UniProtKB-KW"/>
</dbReference>
<sequence>MATMHVTVWDETGGEGTPVVFAHSIFTWGSDAAYGFAAQRPLADDYRLLLADRRGYGASPDTDRSDFDTDADDLVELLARQDTGAHVVGHGNGGLAAMLAAGRRPDLVRSLTLIQPSAFSAAAGHPVVEAMLERVRDSAGVPDSVTPEQYLRASTEGMGMPMPDPTPQRLRAVATSMRERPVWEATVPLKPLQTAPWPTLVICGTWEDAPETYRRYAGEPLIACAESVAEALDARLLRVPGYYPHTQQPTAVNAALRDLWGDCR</sequence>
<name>A0ABW7R132_9ACTN</name>
<dbReference type="Gene3D" id="3.40.50.1820">
    <property type="entry name" value="alpha/beta hydrolase"/>
    <property type="match status" value="1"/>
</dbReference>
<dbReference type="InterPro" id="IPR000073">
    <property type="entry name" value="AB_hydrolase_1"/>
</dbReference>
<organism evidence="2 3">
    <name type="scientific">Streptomyces longisporoflavus</name>
    <dbReference type="NCBI Taxonomy" id="28044"/>
    <lineage>
        <taxon>Bacteria</taxon>
        <taxon>Bacillati</taxon>
        <taxon>Actinomycetota</taxon>
        <taxon>Actinomycetes</taxon>
        <taxon>Kitasatosporales</taxon>
        <taxon>Streptomycetaceae</taxon>
        <taxon>Streptomyces</taxon>
    </lineage>
</organism>
<protein>
    <submittedName>
        <fullName evidence="2">Alpha/beta fold hydrolase</fullName>
    </submittedName>
</protein>
<gene>
    <name evidence="2" type="ORF">ACH4F9_37705</name>
</gene>
<keyword evidence="2" id="KW-0378">Hydrolase</keyword>
<reference evidence="2 3" key="1">
    <citation type="submission" date="2024-10" db="EMBL/GenBank/DDBJ databases">
        <title>The Natural Products Discovery Center: Release of the First 8490 Sequenced Strains for Exploring Actinobacteria Biosynthetic Diversity.</title>
        <authorList>
            <person name="Kalkreuter E."/>
            <person name="Kautsar S.A."/>
            <person name="Yang D."/>
            <person name="Bader C.D."/>
            <person name="Teijaro C.N."/>
            <person name="Fluegel L."/>
            <person name="Davis C.M."/>
            <person name="Simpson J.R."/>
            <person name="Lauterbach L."/>
            <person name="Steele A.D."/>
            <person name="Gui C."/>
            <person name="Meng S."/>
            <person name="Li G."/>
            <person name="Viehrig K."/>
            <person name="Ye F."/>
            <person name="Su P."/>
            <person name="Kiefer A.F."/>
            <person name="Nichols A."/>
            <person name="Cepeda A.J."/>
            <person name="Yan W."/>
            <person name="Fan B."/>
            <person name="Jiang Y."/>
            <person name="Adhikari A."/>
            <person name="Zheng C.-J."/>
            <person name="Schuster L."/>
            <person name="Cowan T.M."/>
            <person name="Smanski M.J."/>
            <person name="Chevrette M.G."/>
            <person name="De Carvalho L.P.S."/>
            <person name="Shen B."/>
        </authorList>
    </citation>
    <scope>NUCLEOTIDE SEQUENCE [LARGE SCALE GENOMIC DNA]</scope>
    <source>
        <strain evidence="2 3">NPDC017990</strain>
    </source>
</reference>